<dbReference type="PANTHER" id="PTHR45138:SF24">
    <property type="entry name" value="DIGUANYLATE CYCLASE DGCC-RELATED"/>
    <property type="match status" value="1"/>
</dbReference>
<dbReference type="Pfam" id="PF00990">
    <property type="entry name" value="GGDEF"/>
    <property type="match status" value="1"/>
</dbReference>
<dbReference type="PANTHER" id="PTHR45138">
    <property type="entry name" value="REGULATORY COMPONENTS OF SENSORY TRANSDUCTION SYSTEM"/>
    <property type="match status" value="1"/>
</dbReference>
<evidence type="ECO:0000259" key="2">
    <source>
        <dbReference type="PROSITE" id="PS50887"/>
    </source>
</evidence>
<sequence>MIRIFLNTSQKLSDWNRKIRTLYWLVGLLMFLATIGTWPFAIQQHSTIHHLLKYILLQNGILLGILLLAELVYHLDKRWQDYAIISIGSGFAALIQAMAPIDVSGVQIVVVLPILSSVLYFQYRKVLFACFSTLLPYLAIMLFNPSYRFELPMYQKAVGYSLILFITLASLGIVYRGLKIINGEKAALMNEEKHRIQKKVNDEVSSKDALTGLNNHRCFQQRLRAEMDSVRDYPLHLALIDIDNFKQVNDKYGHLTGDTVIRRIGEVLREQSNSNCFAARYGGEEFAVIISGLNSLQTVEWLEGLRTQVEQAVIEELRGHNITISIGCHLLNETEDRDLLFRQADAALYRAKRNGKNQVAW</sequence>
<protein>
    <recommendedName>
        <fullName evidence="2">GGDEF domain-containing protein</fullName>
    </recommendedName>
</protein>
<keyword evidence="1" id="KW-1133">Transmembrane helix</keyword>
<accession>A0A098MAC4</accession>
<dbReference type="Gene3D" id="3.30.70.270">
    <property type="match status" value="1"/>
</dbReference>
<dbReference type="InterPro" id="IPR043128">
    <property type="entry name" value="Rev_trsase/Diguanyl_cyclase"/>
</dbReference>
<dbReference type="Proteomes" id="UP000029734">
    <property type="component" value="Unassembled WGS sequence"/>
</dbReference>
<feature type="transmembrane region" description="Helical" evidence="1">
    <location>
        <begin position="105"/>
        <end position="121"/>
    </location>
</feature>
<gene>
    <name evidence="3" type="ORF">PWYN_09205</name>
</gene>
<dbReference type="GO" id="GO:1902201">
    <property type="term" value="P:negative regulation of bacterial-type flagellum-dependent cell motility"/>
    <property type="evidence" value="ECO:0007669"/>
    <property type="project" value="TreeGrafter"/>
</dbReference>
<dbReference type="GO" id="GO:0043709">
    <property type="term" value="P:cell adhesion involved in single-species biofilm formation"/>
    <property type="evidence" value="ECO:0007669"/>
    <property type="project" value="TreeGrafter"/>
</dbReference>
<feature type="transmembrane region" description="Helical" evidence="1">
    <location>
        <begin position="82"/>
        <end position="99"/>
    </location>
</feature>
<feature type="transmembrane region" description="Helical" evidence="1">
    <location>
        <begin position="21"/>
        <end position="42"/>
    </location>
</feature>
<dbReference type="GO" id="GO:0005886">
    <property type="term" value="C:plasma membrane"/>
    <property type="evidence" value="ECO:0007669"/>
    <property type="project" value="TreeGrafter"/>
</dbReference>
<dbReference type="RefSeq" id="WP_036650486.1">
    <property type="nucleotide sequence ID" value="NZ_JQCR01000002.1"/>
</dbReference>
<feature type="transmembrane region" description="Helical" evidence="1">
    <location>
        <begin position="157"/>
        <end position="175"/>
    </location>
</feature>
<organism evidence="3 4">
    <name type="scientific">Paenibacillus wynnii</name>
    <dbReference type="NCBI Taxonomy" id="268407"/>
    <lineage>
        <taxon>Bacteria</taxon>
        <taxon>Bacillati</taxon>
        <taxon>Bacillota</taxon>
        <taxon>Bacilli</taxon>
        <taxon>Bacillales</taxon>
        <taxon>Paenibacillaceae</taxon>
        <taxon>Paenibacillus</taxon>
    </lineage>
</organism>
<evidence type="ECO:0000256" key="1">
    <source>
        <dbReference type="SAM" id="Phobius"/>
    </source>
</evidence>
<dbReference type="EMBL" id="JQCR01000002">
    <property type="protein sequence ID" value="KGE19494.1"/>
    <property type="molecule type" value="Genomic_DNA"/>
</dbReference>
<evidence type="ECO:0000313" key="4">
    <source>
        <dbReference type="Proteomes" id="UP000029734"/>
    </source>
</evidence>
<reference evidence="3 4" key="2">
    <citation type="submission" date="2014-10" db="EMBL/GenBank/DDBJ databases">
        <title>Comparative genomics of the Paenibacillus odorifer group.</title>
        <authorList>
            <person name="Tsai Y.-C."/>
            <person name="Martin N."/>
            <person name="Korlach J."/>
            <person name="Wiedmann M."/>
        </authorList>
    </citation>
    <scope>NUCLEOTIDE SEQUENCE [LARGE SCALE GENOMIC DNA]</scope>
    <source>
        <strain evidence="3 4">DSM 18334</strain>
    </source>
</reference>
<dbReference type="SMART" id="SM00267">
    <property type="entry name" value="GGDEF"/>
    <property type="match status" value="1"/>
</dbReference>
<feature type="transmembrane region" description="Helical" evidence="1">
    <location>
        <begin position="126"/>
        <end position="145"/>
    </location>
</feature>
<dbReference type="CDD" id="cd01949">
    <property type="entry name" value="GGDEF"/>
    <property type="match status" value="1"/>
</dbReference>
<dbReference type="InterPro" id="IPR029787">
    <property type="entry name" value="Nucleotide_cyclase"/>
</dbReference>
<dbReference type="InterPro" id="IPR050469">
    <property type="entry name" value="Diguanylate_Cyclase"/>
</dbReference>
<proteinExistence type="predicted"/>
<dbReference type="SUPFAM" id="SSF55073">
    <property type="entry name" value="Nucleotide cyclase"/>
    <property type="match status" value="1"/>
</dbReference>
<dbReference type="AlphaFoldDB" id="A0A098MAC4"/>
<keyword evidence="1" id="KW-0812">Transmembrane</keyword>
<dbReference type="STRING" id="268407.PWYN_09205"/>
<dbReference type="GO" id="GO:0052621">
    <property type="term" value="F:diguanylate cyclase activity"/>
    <property type="evidence" value="ECO:0007669"/>
    <property type="project" value="TreeGrafter"/>
</dbReference>
<feature type="domain" description="GGDEF" evidence="2">
    <location>
        <begin position="233"/>
        <end position="361"/>
    </location>
</feature>
<name>A0A098MAC4_9BACL</name>
<reference evidence="3 4" key="1">
    <citation type="submission" date="2014-08" db="EMBL/GenBank/DDBJ databases">
        <authorList>
            <person name="den Bakker H.C."/>
        </authorList>
    </citation>
    <scope>NUCLEOTIDE SEQUENCE [LARGE SCALE GENOMIC DNA]</scope>
    <source>
        <strain evidence="3 4">DSM 18334</strain>
    </source>
</reference>
<evidence type="ECO:0000313" key="3">
    <source>
        <dbReference type="EMBL" id="KGE19494.1"/>
    </source>
</evidence>
<feature type="transmembrane region" description="Helical" evidence="1">
    <location>
        <begin position="54"/>
        <end position="75"/>
    </location>
</feature>
<keyword evidence="1" id="KW-0472">Membrane</keyword>
<dbReference type="InterPro" id="IPR000160">
    <property type="entry name" value="GGDEF_dom"/>
</dbReference>
<dbReference type="eggNOG" id="COG3706">
    <property type="taxonomic scope" value="Bacteria"/>
</dbReference>
<keyword evidence="4" id="KW-1185">Reference proteome</keyword>
<dbReference type="NCBIfam" id="TIGR00254">
    <property type="entry name" value="GGDEF"/>
    <property type="match status" value="1"/>
</dbReference>
<dbReference type="FunFam" id="3.30.70.270:FF:000001">
    <property type="entry name" value="Diguanylate cyclase domain protein"/>
    <property type="match status" value="1"/>
</dbReference>
<comment type="caution">
    <text evidence="3">The sequence shown here is derived from an EMBL/GenBank/DDBJ whole genome shotgun (WGS) entry which is preliminary data.</text>
</comment>
<dbReference type="PROSITE" id="PS50887">
    <property type="entry name" value="GGDEF"/>
    <property type="match status" value="1"/>
</dbReference>